<dbReference type="AlphaFoldDB" id="G5J492"/>
<dbReference type="EMBL" id="AESD01000346">
    <property type="protein sequence ID" value="EHJ12997.1"/>
    <property type="molecule type" value="Genomic_DNA"/>
</dbReference>
<dbReference type="InterPro" id="IPR052345">
    <property type="entry name" value="Rad_response_metalloprotease"/>
</dbReference>
<dbReference type="PANTHER" id="PTHR43236:SF1">
    <property type="entry name" value="BLL7220 PROTEIN"/>
    <property type="match status" value="1"/>
</dbReference>
<dbReference type="Gene3D" id="1.10.10.2910">
    <property type="match status" value="1"/>
</dbReference>
<dbReference type="PANTHER" id="PTHR43236">
    <property type="entry name" value="ANTITOXIN HIGA1"/>
    <property type="match status" value="1"/>
</dbReference>
<proteinExistence type="predicted"/>
<evidence type="ECO:0000313" key="3">
    <source>
        <dbReference type="Proteomes" id="UP000003477"/>
    </source>
</evidence>
<organism evidence="2 3">
    <name type="scientific">Crocosphaera watsonii WH 0003</name>
    <dbReference type="NCBI Taxonomy" id="423471"/>
    <lineage>
        <taxon>Bacteria</taxon>
        <taxon>Bacillati</taxon>
        <taxon>Cyanobacteriota</taxon>
        <taxon>Cyanophyceae</taxon>
        <taxon>Oscillatoriophycideae</taxon>
        <taxon>Chroococcales</taxon>
        <taxon>Aphanothecaceae</taxon>
        <taxon>Crocosphaera</taxon>
    </lineage>
</organism>
<comment type="caution">
    <text evidence="2">The sequence shown here is derived from an EMBL/GenBank/DDBJ whole genome shotgun (WGS) entry which is preliminary data.</text>
</comment>
<evidence type="ECO:0000259" key="1">
    <source>
        <dbReference type="Pfam" id="PF06114"/>
    </source>
</evidence>
<dbReference type="RefSeq" id="WP_007310565.1">
    <property type="nucleotide sequence ID" value="NZ_AESD01000346.1"/>
</dbReference>
<reference evidence="2 3" key="1">
    <citation type="journal article" date="2011" name="Front. Microbiol.">
        <title>Two Strains of Crocosphaera watsonii with Highly Conserved Genomes are Distinguished by Strain-Specific Features.</title>
        <authorList>
            <person name="Bench S.R."/>
            <person name="Ilikchyan I.N."/>
            <person name="Tripp H.J."/>
            <person name="Zehr J.P."/>
        </authorList>
    </citation>
    <scope>NUCLEOTIDE SEQUENCE [LARGE SCALE GENOMIC DNA]</scope>
    <source>
        <strain evidence="2 3">WH 0003</strain>
    </source>
</reference>
<dbReference type="GeneID" id="88766011"/>
<dbReference type="Proteomes" id="UP000003477">
    <property type="component" value="Unassembled WGS sequence"/>
</dbReference>
<dbReference type="Pfam" id="PF06114">
    <property type="entry name" value="Peptidase_M78"/>
    <property type="match status" value="1"/>
</dbReference>
<dbReference type="PATRIC" id="fig|423471.3.peg.2174"/>
<evidence type="ECO:0000313" key="2">
    <source>
        <dbReference type="EMBL" id="EHJ12997.1"/>
    </source>
</evidence>
<feature type="domain" description="IrrE N-terminal-like" evidence="1">
    <location>
        <begin position="167"/>
        <end position="238"/>
    </location>
</feature>
<accession>G5J492</accession>
<protein>
    <recommendedName>
        <fullName evidence="1">IrrE N-terminal-like domain-containing protein</fullName>
    </recommendedName>
</protein>
<name>G5J492_CROWT</name>
<sequence length="331" mass="38041">MGQTLTMSALYKKLTTFGLNKKYIREYGLPSWWDDELNDKPFAVLEGAGYIADNFNIDLKSLLTPGEEVKFNTLPLPKFKQHNSKNKEHPHLAQTLASRVAELISYGSNIEYKNLANDAQMIREEILSNHKTVSLESLLDYCWSKGIAVGYFNNFPKKIKKFAGLIQWQETFPVIILSAKHTHRAKFTFDLAHELGHLALGHLEKGVLVDEEIEFNSNDNEEQQANEFAVQLLLDKYDNHLGKHKFQNAERLTRYVCKILIPKLPNIEPDAIILNYGWHNKNCFRQAMAALNILEVSTDGQKLINKYLADNLDWDMFSDETYEYLEKALGV</sequence>
<dbReference type="InterPro" id="IPR010359">
    <property type="entry name" value="IrrE_HExxH"/>
</dbReference>
<gene>
    <name evidence="2" type="ORF">CWATWH0003_2315</name>
</gene>